<dbReference type="GeneID" id="64825039"/>
<keyword evidence="1" id="KW-0472">Membrane</keyword>
<dbReference type="EMBL" id="CP073368">
    <property type="protein sequence ID" value="QUJ74008.1"/>
    <property type="molecule type" value="Genomic_DNA"/>
</dbReference>
<evidence type="ECO:0000256" key="1">
    <source>
        <dbReference type="SAM" id="Phobius"/>
    </source>
</evidence>
<reference evidence="2" key="1">
    <citation type="submission" date="2021-04" db="EMBL/GenBank/DDBJ databases">
        <title>Complete Genome sequence and Methylome Analysis of the Haloarchaeon Haloarcula sinaiiensis.</title>
        <authorList>
            <person name="Fomenkov A."/>
            <person name="DasSarma P."/>
            <person name="DasSarma S."/>
            <person name="Roberts R.J."/>
        </authorList>
    </citation>
    <scope>NUCLEOTIDE SEQUENCE</scope>
    <source>
        <strain evidence="2">ATCC 33800</strain>
        <plasmid evidence="2">pHsi540</plasmid>
    </source>
</reference>
<protein>
    <submittedName>
        <fullName evidence="2">Uncharacterized protein</fullName>
    </submittedName>
</protein>
<sequence>MIDIIMQLSWFFNFAPDWLSLVLIATGLLLAGGGVLTRIENMYLANSFVTMAGIIIASISVFLAYEWQGVFLIILLGKGIEGVSAVRLYQKVVHFFESRPESNDNSTSILVKYSVYYLSLIFVLTLLFGFGIYILISEYSYSGILESIILCYTLFIIVISAFGLAWKLHVVGDSFSNSLIAGLILLVTGSEIYNFNLVVISVSETTYQLPFTDIIVIIAGSISYSVAFWYASWVWMRDLS</sequence>
<gene>
    <name evidence="2" type="ORF">KDQ40_18745</name>
</gene>
<name>A0A8T8KFR0_9EURY</name>
<geneLocation type="plasmid" evidence="2 3">
    <name>pHsi540</name>
</geneLocation>
<feature type="transmembrane region" description="Helical" evidence="1">
    <location>
        <begin position="178"/>
        <end position="202"/>
    </location>
</feature>
<feature type="transmembrane region" description="Helical" evidence="1">
    <location>
        <begin position="43"/>
        <end position="65"/>
    </location>
</feature>
<dbReference type="KEGG" id="hsin:KDQ40_18745"/>
<proteinExistence type="predicted"/>
<dbReference type="RefSeq" id="WP_152419011.1">
    <property type="nucleotide sequence ID" value="NZ_AOLR01000060.1"/>
</dbReference>
<keyword evidence="1" id="KW-1133">Transmembrane helix</keyword>
<accession>A0A8T8KFR0</accession>
<dbReference type="Proteomes" id="UP000682967">
    <property type="component" value="Plasmid pHsi540"/>
</dbReference>
<dbReference type="OrthoDB" id="387590at2157"/>
<feature type="transmembrane region" description="Helical" evidence="1">
    <location>
        <begin position="18"/>
        <end position="36"/>
    </location>
</feature>
<evidence type="ECO:0000313" key="3">
    <source>
        <dbReference type="Proteomes" id="UP000682967"/>
    </source>
</evidence>
<keyword evidence="2" id="KW-0614">Plasmid</keyword>
<feature type="transmembrane region" description="Helical" evidence="1">
    <location>
        <begin position="148"/>
        <end position="166"/>
    </location>
</feature>
<dbReference type="AlphaFoldDB" id="A0A8T8KFR0"/>
<evidence type="ECO:0000313" key="2">
    <source>
        <dbReference type="EMBL" id="QUJ74008.1"/>
    </source>
</evidence>
<feature type="transmembrane region" description="Helical" evidence="1">
    <location>
        <begin position="115"/>
        <end position="136"/>
    </location>
</feature>
<feature type="transmembrane region" description="Helical" evidence="1">
    <location>
        <begin position="214"/>
        <end position="236"/>
    </location>
</feature>
<keyword evidence="1" id="KW-0812">Transmembrane</keyword>
<organism evidence="2 3">
    <name type="scientific">Haloarcula marismortui ATCC 33800</name>
    <dbReference type="NCBI Taxonomy" id="662476"/>
    <lineage>
        <taxon>Archaea</taxon>
        <taxon>Methanobacteriati</taxon>
        <taxon>Methanobacteriota</taxon>
        <taxon>Stenosarchaea group</taxon>
        <taxon>Halobacteria</taxon>
        <taxon>Halobacteriales</taxon>
        <taxon>Haloarculaceae</taxon>
        <taxon>Haloarcula</taxon>
    </lineage>
</organism>